<dbReference type="InterPro" id="IPR011009">
    <property type="entry name" value="Kinase-like_dom_sf"/>
</dbReference>
<keyword evidence="1" id="KW-0808">Transferase</keyword>
<dbReference type="PROSITE" id="PS00107">
    <property type="entry name" value="PROTEIN_KINASE_ATP"/>
    <property type="match status" value="1"/>
</dbReference>
<dbReference type="SUPFAM" id="SSF56112">
    <property type="entry name" value="Protein kinase-like (PK-like)"/>
    <property type="match status" value="1"/>
</dbReference>
<dbReference type="Gene3D" id="3.30.200.20">
    <property type="entry name" value="Phosphorylase Kinase, domain 1"/>
    <property type="match status" value="1"/>
</dbReference>
<dbReference type="PANTHER" id="PTHR43289">
    <property type="entry name" value="MITOGEN-ACTIVATED PROTEIN KINASE KINASE KINASE 20-RELATED"/>
    <property type="match status" value="1"/>
</dbReference>
<name>A0A6B3KJS7_XANEU</name>
<feature type="compositionally biased region" description="Polar residues" evidence="5">
    <location>
        <begin position="48"/>
        <end position="68"/>
    </location>
</feature>
<dbReference type="GO" id="GO:0005524">
    <property type="term" value="F:ATP binding"/>
    <property type="evidence" value="ECO:0007669"/>
    <property type="project" value="UniProtKB-UniRule"/>
</dbReference>
<evidence type="ECO:0000256" key="1">
    <source>
        <dbReference type="ARBA" id="ARBA00022679"/>
    </source>
</evidence>
<feature type="region of interest" description="Disordered" evidence="5">
    <location>
        <begin position="1"/>
        <end position="79"/>
    </location>
</feature>
<keyword evidence="2" id="KW-0547">Nucleotide-binding</keyword>
<feature type="compositionally biased region" description="Basic and acidic residues" evidence="5">
    <location>
        <begin position="1"/>
        <end position="29"/>
    </location>
</feature>
<dbReference type="PROSITE" id="PS00108">
    <property type="entry name" value="PROTEIN_KINASE_ST"/>
    <property type="match status" value="1"/>
</dbReference>
<evidence type="ECO:0000259" key="6">
    <source>
        <dbReference type="PROSITE" id="PS50011"/>
    </source>
</evidence>
<dbReference type="PROSITE" id="PS50011">
    <property type="entry name" value="PROTEIN_KINASE_DOM"/>
    <property type="match status" value="1"/>
</dbReference>
<proteinExistence type="predicted"/>
<reference evidence="7" key="1">
    <citation type="submission" date="2019-11" db="EMBL/GenBank/DDBJ databases">
        <title>Genome-resolved metagenomics to study the prevalence of co-infection and intraspecific heterogeneity among plant pathogen metapopulations.</title>
        <authorList>
            <person name="Newberry E."/>
            <person name="Bhandari R."/>
            <person name="Kemble J."/>
            <person name="Sikora E."/>
            <person name="Potnis N."/>
        </authorList>
    </citation>
    <scope>NUCLEOTIDE SEQUENCE</scope>
    <source>
        <strain evidence="7">Xe_Pep_Tuscaloosa_18b</strain>
    </source>
</reference>
<dbReference type="EMBL" id="JAAGYV010000165">
    <property type="protein sequence ID" value="NEK74581.1"/>
    <property type="molecule type" value="Genomic_DNA"/>
</dbReference>
<sequence length="248" mass="27338">MTPRDHDTTGRTSPPDDDRTRVRPARDLADTPPQPPAVDDDVTRIAPLTQQRAAQASTDAATRINPPTHSDDSAGASSWRRVAQLQGESQVGVGMLLKARFLLVREIGRGGMGVVYLARDERKVEARDRHPYIAVKVLNDDFRRHPDSLIALQRESRRAQSLAHDHIVRVYDFDKDGAIVFMTMEYIEGDDLRGLIRSRLGEGMPLAEAWPLIEGMGRALQRAHAAGIVHSDFKPGNVMVGAGNVAKV</sequence>
<dbReference type="Pfam" id="PF00069">
    <property type="entry name" value="Pkinase"/>
    <property type="match status" value="1"/>
</dbReference>
<evidence type="ECO:0000256" key="5">
    <source>
        <dbReference type="SAM" id="MobiDB-lite"/>
    </source>
</evidence>
<dbReference type="Gene3D" id="1.10.510.10">
    <property type="entry name" value="Transferase(Phosphotransferase) domain 1"/>
    <property type="match status" value="1"/>
</dbReference>
<dbReference type="PANTHER" id="PTHR43289:SF6">
    <property type="entry name" value="SERINE_THREONINE-PROTEIN KINASE NEKL-3"/>
    <property type="match status" value="1"/>
</dbReference>
<comment type="caution">
    <text evidence="7">The sequence shown here is derived from an EMBL/GenBank/DDBJ whole genome shotgun (WGS) entry which is preliminary data.</text>
</comment>
<feature type="non-terminal residue" evidence="7">
    <location>
        <position position="248"/>
    </location>
</feature>
<keyword evidence="3 7" id="KW-0418">Kinase</keyword>
<feature type="domain" description="Protein kinase" evidence="6">
    <location>
        <begin position="101"/>
        <end position="248"/>
    </location>
</feature>
<evidence type="ECO:0000256" key="2">
    <source>
        <dbReference type="ARBA" id="ARBA00022741"/>
    </source>
</evidence>
<dbReference type="SMART" id="SM00220">
    <property type="entry name" value="S_TKc"/>
    <property type="match status" value="1"/>
</dbReference>
<keyword evidence="4" id="KW-0067">ATP-binding</keyword>
<evidence type="ECO:0000256" key="4">
    <source>
        <dbReference type="ARBA" id="ARBA00022840"/>
    </source>
</evidence>
<dbReference type="GO" id="GO:0004674">
    <property type="term" value="F:protein serine/threonine kinase activity"/>
    <property type="evidence" value="ECO:0007669"/>
    <property type="project" value="TreeGrafter"/>
</dbReference>
<dbReference type="AlphaFoldDB" id="A0A6B3KJS7"/>
<gene>
    <name evidence="7" type="ORF">G3W62_17685</name>
</gene>
<protein>
    <submittedName>
        <fullName evidence="7">Protein kinase</fullName>
    </submittedName>
</protein>
<evidence type="ECO:0000256" key="3">
    <source>
        <dbReference type="ARBA" id="ARBA00022777"/>
    </source>
</evidence>
<organism evidence="7">
    <name type="scientific">Xanthomonas euvesicatoria</name>
    <dbReference type="NCBI Taxonomy" id="456327"/>
    <lineage>
        <taxon>Bacteria</taxon>
        <taxon>Pseudomonadati</taxon>
        <taxon>Pseudomonadota</taxon>
        <taxon>Gammaproteobacteria</taxon>
        <taxon>Lysobacterales</taxon>
        <taxon>Lysobacteraceae</taxon>
        <taxon>Xanthomonas</taxon>
    </lineage>
</organism>
<accession>A0A6B3KJS7</accession>
<dbReference type="CDD" id="cd14014">
    <property type="entry name" value="STKc_PknB_like"/>
    <property type="match status" value="1"/>
</dbReference>
<evidence type="ECO:0000313" key="7">
    <source>
        <dbReference type="EMBL" id="NEK74581.1"/>
    </source>
</evidence>
<dbReference type="InterPro" id="IPR000719">
    <property type="entry name" value="Prot_kinase_dom"/>
</dbReference>
<dbReference type="InterPro" id="IPR017441">
    <property type="entry name" value="Protein_kinase_ATP_BS"/>
</dbReference>
<dbReference type="InterPro" id="IPR008271">
    <property type="entry name" value="Ser/Thr_kinase_AS"/>
</dbReference>